<name>A0A8J6PAQ4_9FLAO</name>
<feature type="signal peptide" evidence="3">
    <location>
        <begin position="1"/>
        <end position="19"/>
    </location>
</feature>
<dbReference type="RefSeq" id="WP_216713600.1">
    <property type="nucleotide sequence ID" value="NZ_JACVEL010000002.1"/>
</dbReference>
<sequence>MNRFFLFLLLYFFVFQTNAQESSTQPLQIGEIKTVYSSVLNEERRLNVYLPDSFDRTKSYPVIYLLDGSYHEDFLHIAGLVQFYHMTFQMPEVILIGIENIDRKRDFTHPTTVEELKQAYPTTGHSDPFIQFVETELKPYVEQQYKTNGTNYLIGQSLGGLLATEILLKKPELFSHYLIISPSLWWDDQSLINQADGLIRQQTQHDRFVYIAVGGKEHPIMQKDAAKLAKILSNYQKITFNKMKSEDHASILHNSIYQAFHQLFSGSKTH</sequence>
<organism evidence="4 5">
    <name type="scientific">Taishania pollutisoli</name>
    <dbReference type="NCBI Taxonomy" id="2766479"/>
    <lineage>
        <taxon>Bacteria</taxon>
        <taxon>Pseudomonadati</taxon>
        <taxon>Bacteroidota</taxon>
        <taxon>Flavobacteriia</taxon>
        <taxon>Flavobacteriales</taxon>
        <taxon>Crocinitomicaceae</taxon>
        <taxon>Taishania</taxon>
    </lineage>
</organism>
<accession>A0A8J6PAQ4</accession>
<reference evidence="4" key="1">
    <citation type="submission" date="2020-09" db="EMBL/GenBank/DDBJ databases">
        <title>Taishania pollutisoli gen. nov., sp. nov., Isolated from Tetrabromobisphenol A-Contaminated Soil.</title>
        <authorList>
            <person name="Chen Q."/>
        </authorList>
    </citation>
    <scope>NUCLEOTIDE SEQUENCE</scope>
    <source>
        <strain evidence="4">CZZ-1</strain>
    </source>
</reference>
<dbReference type="PANTHER" id="PTHR40841">
    <property type="entry name" value="SIDEROPHORE TRIACETYLFUSARININE C ESTERASE"/>
    <property type="match status" value="1"/>
</dbReference>
<proteinExistence type="inferred from homology"/>
<dbReference type="Proteomes" id="UP000652681">
    <property type="component" value="Unassembled WGS sequence"/>
</dbReference>
<evidence type="ECO:0000313" key="4">
    <source>
        <dbReference type="EMBL" id="MBC9811713.1"/>
    </source>
</evidence>
<keyword evidence="2 4" id="KW-0378">Hydrolase</keyword>
<comment type="similarity">
    <text evidence="1">Belongs to the esterase D family.</text>
</comment>
<evidence type="ECO:0000313" key="5">
    <source>
        <dbReference type="Proteomes" id="UP000652681"/>
    </source>
</evidence>
<feature type="chain" id="PRO_5035282038" evidence="3">
    <location>
        <begin position="20"/>
        <end position="270"/>
    </location>
</feature>
<protein>
    <submittedName>
        <fullName evidence="4">Alpha/beta hydrolase</fullName>
    </submittedName>
</protein>
<evidence type="ECO:0000256" key="1">
    <source>
        <dbReference type="ARBA" id="ARBA00005622"/>
    </source>
</evidence>
<dbReference type="Gene3D" id="3.40.50.1820">
    <property type="entry name" value="alpha/beta hydrolase"/>
    <property type="match status" value="1"/>
</dbReference>
<dbReference type="InterPro" id="IPR000801">
    <property type="entry name" value="Esterase-like"/>
</dbReference>
<dbReference type="AlphaFoldDB" id="A0A8J6PAQ4"/>
<keyword evidence="3" id="KW-0732">Signal</keyword>
<dbReference type="GO" id="GO:0016788">
    <property type="term" value="F:hydrolase activity, acting on ester bonds"/>
    <property type="evidence" value="ECO:0007669"/>
    <property type="project" value="TreeGrafter"/>
</dbReference>
<evidence type="ECO:0000256" key="3">
    <source>
        <dbReference type="SAM" id="SignalP"/>
    </source>
</evidence>
<dbReference type="SUPFAM" id="SSF53474">
    <property type="entry name" value="alpha/beta-Hydrolases"/>
    <property type="match status" value="1"/>
</dbReference>
<comment type="caution">
    <text evidence="4">The sequence shown here is derived from an EMBL/GenBank/DDBJ whole genome shotgun (WGS) entry which is preliminary data.</text>
</comment>
<dbReference type="InterPro" id="IPR052558">
    <property type="entry name" value="Siderophore_Hydrolase_D"/>
</dbReference>
<dbReference type="Pfam" id="PF00756">
    <property type="entry name" value="Esterase"/>
    <property type="match status" value="1"/>
</dbReference>
<gene>
    <name evidence="4" type="ORF">H9Y05_04410</name>
</gene>
<keyword evidence="5" id="KW-1185">Reference proteome</keyword>
<dbReference type="PANTHER" id="PTHR40841:SF2">
    <property type="entry name" value="SIDEROPHORE-DEGRADING ESTERASE (EUROFUNG)"/>
    <property type="match status" value="1"/>
</dbReference>
<dbReference type="InterPro" id="IPR029058">
    <property type="entry name" value="AB_hydrolase_fold"/>
</dbReference>
<evidence type="ECO:0000256" key="2">
    <source>
        <dbReference type="ARBA" id="ARBA00022801"/>
    </source>
</evidence>
<dbReference type="EMBL" id="JACVEL010000002">
    <property type="protein sequence ID" value="MBC9811713.1"/>
    <property type="molecule type" value="Genomic_DNA"/>
</dbReference>